<keyword evidence="4" id="KW-1185">Reference proteome</keyword>
<evidence type="ECO:0000313" key="3">
    <source>
        <dbReference type="EMBL" id="APX26178.1"/>
    </source>
</evidence>
<dbReference type="InterPro" id="IPR036291">
    <property type="entry name" value="NAD(P)-bd_dom_sf"/>
</dbReference>
<dbReference type="GO" id="GO:0004316">
    <property type="term" value="F:3-oxoacyl-[acyl-carrier-protein] reductase (NADPH) activity"/>
    <property type="evidence" value="ECO:0007669"/>
    <property type="project" value="UniProtKB-EC"/>
</dbReference>
<sequence length="249" mass="25986">MNRLAGKVALITGAASGFGRGMAEAFVREGAKVMIADLNLAGAKAVAAEIGNAAAVGCDVSKAEQVEAAVAETEAVFGCPDIVINNAGWSNRNAPLMETDEATFRKIFDINVLSIFHMTRSMTPRWRAQGGGIMINVGSVAGIRPRPGLAWYNTSKGAVNLMTRTLAVELAADRIRVCGIAPVVGATGLLESFLGKPDTPENRAAFLATIPMGRFCTAEDVAGAALYLASDDARFITGVILEVDGGRTI</sequence>
<dbReference type="PROSITE" id="PS00061">
    <property type="entry name" value="ADH_SHORT"/>
    <property type="match status" value="1"/>
</dbReference>
<organism evidence="3 4">
    <name type="scientific">Salipiger profundus</name>
    <dbReference type="NCBI Taxonomy" id="1229727"/>
    <lineage>
        <taxon>Bacteria</taxon>
        <taxon>Pseudomonadati</taxon>
        <taxon>Pseudomonadota</taxon>
        <taxon>Alphaproteobacteria</taxon>
        <taxon>Rhodobacterales</taxon>
        <taxon>Roseobacteraceae</taxon>
        <taxon>Salipiger</taxon>
    </lineage>
</organism>
<geneLocation type="plasmid" evidence="4">
    <name>ptpro5</name>
</geneLocation>
<dbReference type="KEGG" id="tpro:Ga0080559_TMP202"/>
<dbReference type="PRINTS" id="PR00081">
    <property type="entry name" value="GDHRDH"/>
</dbReference>
<keyword evidence="3" id="KW-0614">Plasmid</keyword>
<dbReference type="PANTHER" id="PTHR43639">
    <property type="entry name" value="OXIDOREDUCTASE, SHORT-CHAIN DEHYDROGENASE/REDUCTASE FAMILY (AFU_ORTHOLOGUE AFUA_5G02870)"/>
    <property type="match status" value="1"/>
</dbReference>
<dbReference type="EMBL" id="CP014801">
    <property type="protein sequence ID" value="APX26178.1"/>
    <property type="molecule type" value="Genomic_DNA"/>
</dbReference>
<dbReference type="FunFam" id="3.40.50.720:FF:000084">
    <property type="entry name" value="Short-chain dehydrogenase reductase"/>
    <property type="match status" value="1"/>
</dbReference>
<reference evidence="3 4" key="1">
    <citation type="submission" date="2016-03" db="EMBL/GenBank/DDBJ databases">
        <title>Deep-sea bacteria in the southern Pacific.</title>
        <authorList>
            <person name="Tang K."/>
        </authorList>
    </citation>
    <scope>NUCLEOTIDE SEQUENCE [LARGE SCALE GENOMIC DNA]</scope>
    <source>
        <strain evidence="3 4">JLT2016</strain>
        <plasmid evidence="4">Plasmid ptpro5</plasmid>
    </source>
</reference>
<gene>
    <name evidence="3" type="ORF">Ga0080559_TMP202</name>
</gene>
<dbReference type="Gene3D" id="3.40.50.720">
    <property type="entry name" value="NAD(P)-binding Rossmann-like Domain"/>
    <property type="match status" value="1"/>
</dbReference>
<dbReference type="EC" id="1.1.1.100" evidence="3"/>
<proteinExistence type="inferred from homology"/>
<dbReference type="InterPro" id="IPR020904">
    <property type="entry name" value="Sc_DH/Rdtase_CS"/>
</dbReference>
<dbReference type="AlphaFoldDB" id="A0A1U7DDH8"/>
<evidence type="ECO:0000256" key="1">
    <source>
        <dbReference type="ARBA" id="ARBA00006484"/>
    </source>
</evidence>
<accession>A0A1U7DDH8</accession>
<evidence type="ECO:0000256" key="2">
    <source>
        <dbReference type="ARBA" id="ARBA00023002"/>
    </source>
</evidence>
<dbReference type="RefSeq" id="WP_076625820.1">
    <property type="nucleotide sequence ID" value="NZ_BMEW01000012.1"/>
</dbReference>
<comment type="similarity">
    <text evidence="1">Belongs to the short-chain dehydrogenases/reductases (SDR) family.</text>
</comment>
<dbReference type="PANTHER" id="PTHR43639:SF1">
    <property type="entry name" value="SHORT-CHAIN DEHYDROGENASE_REDUCTASE FAMILY PROTEIN"/>
    <property type="match status" value="1"/>
</dbReference>
<dbReference type="Proteomes" id="UP000186559">
    <property type="component" value="Plasmid pTPRO5"/>
</dbReference>
<name>A0A1U7DDH8_9RHOB</name>
<dbReference type="InterPro" id="IPR002347">
    <property type="entry name" value="SDR_fam"/>
</dbReference>
<protein>
    <submittedName>
        <fullName evidence="3">3-oxoacyl-(Acyl-carrier protein) reductase</fullName>
        <ecNumber evidence="3">1.1.1.100</ecNumber>
    </submittedName>
</protein>
<dbReference type="SUPFAM" id="SSF51735">
    <property type="entry name" value="NAD(P)-binding Rossmann-fold domains"/>
    <property type="match status" value="1"/>
</dbReference>
<dbReference type="Pfam" id="PF13561">
    <property type="entry name" value="adh_short_C2"/>
    <property type="match status" value="1"/>
</dbReference>
<dbReference type="NCBIfam" id="NF005559">
    <property type="entry name" value="PRK07231.1"/>
    <property type="match status" value="1"/>
</dbReference>
<dbReference type="PRINTS" id="PR00080">
    <property type="entry name" value="SDRFAMILY"/>
</dbReference>
<evidence type="ECO:0000313" key="4">
    <source>
        <dbReference type="Proteomes" id="UP000186559"/>
    </source>
</evidence>
<keyword evidence="2 3" id="KW-0560">Oxidoreductase</keyword>